<dbReference type="Proteomes" id="UP000193467">
    <property type="component" value="Unassembled WGS sequence"/>
</dbReference>
<evidence type="ECO:0000256" key="1">
    <source>
        <dbReference type="ARBA" id="ARBA00022884"/>
    </source>
</evidence>
<keyword evidence="5" id="KW-1185">Reference proteome</keyword>
<dbReference type="PANTHER" id="PTHR10501">
    <property type="entry name" value="U1 SMALL NUCLEAR RIBONUCLEOPROTEIN A/U2 SMALL NUCLEAR RIBONUCLEOPROTEIN B"/>
    <property type="match status" value="1"/>
</dbReference>
<proteinExistence type="predicted"/>
<name>A0A1Y2G0P6_9BASI</name>
<feature type="non-terminal residue" evidence="4">
    <location>
        <position position="171"/>
    </location>
</feature>
<dbReference type="SUPFAM" id="SSF54928">
    <property type="entry name" value="RNA-binding domain, RBD"/>
    <property type="match status" value="1"/>
</dbReference>
<evidence type="ECO:0000313" key="4">
    <source>
        <dbReference type="EMBL" id="ORY90140.1"/>
    </source>
</evidence>
<dbReference type="OrthoDB" id="431169at2759"/>
<evidence type="ECO:0000256" key="2">
    <source>
        <dbReference type="SAM" id="MobiDB-lite"/>
    </source>
</evidence>
<dbReference type="InterPro" id="IPR000504">
    <property type="entry name" value="RRM_dom"/>
</dbReference>
<reference evidence="4 5" key="1">
    <citation type="submission" date="2016-07" db="EMBL/GenBank/DDBJ databases">
        <title>Pervasive Adenine N6-methylation of Active Genes in Fungi.</title>
        <authorList>
            <consortium name="DOE Joint Genome Institute"/>
            <person name="Mondo S.J."/>
            <person name="Dannebaum R.O."/>
            <person name="Kuo R.C."/>
            <person name="Labutti K."/>
            <person name="Haridas S."/>
            <person name="Kuo A."/>
            <person name="Salamov A."/>
            <person name="Ahrendt S.R."/>
            <person name="Lipzen A."/>
            <person name="Sullivan W."/>
            <person name="Andreopoulos W.B."/>
            <person name="Clum A."/>
            <person name="Lindquist E."/>
            <person name="Daum C."/>
            <person name="Ramamoorthy G.K."/>
            <person name="Gryganskyi A."/>
            <person name="Culley D."/>
            <person name="Magnuson J.K."/>
            <person name="James T.Y."/>
            <person name="O'Malley M.A."/>
            <person name="Stajich J.E."/>
            <person name="Spatafora J.W."/>
            <person name="Visel A."/>
            <person name="Grigoriev I.V."/>
        </authorList>
    </citation>
    <scope>NUCLEOTIDE SEQUENCE [LARGE SCALE GENOMIC DNA]</scope>
    <source>
        <strain evidence="4 5">62-1032</strain>
    </source>
</reference>
<dbReference type="EMBL" id="MCGR01000004">
    <property type="protein sequence ID" value="ORY90140.1"/>
    <property type="molecule type" value="Genomic_DNA"/>
</dbReference>
<dbReference type="InterPro" id="IPR035979">
    <property type="entry name" value="RBD_domain_sf"/>
</dbReference>
<evidence type="ECO:0000259" key="3">
    <source>
        <dbReference type="Pfam" id="PF00076"/>
    </source>
</evidence>
<evidence type="ECO:0000313" key="5">
    <source>
        <dbReference type="Proteomes" id="UP000193467"/>
    </source>
</evidence>
<comment type="caution">
    <text evidence="4">The sequence shown here is derived from an EMBL/GenBank/DDBJ whole genome shotgun (WGS) entry which is preliminary data.</text>
</comment>
<feature type="non-terminal residue" evidence="4">
    <location>
        <position position="1"/>
    </location>
</feature>
<dbReference type="STRING" id="106004.A0A1Y2G0P6"/>
<protein>
    <recommendedName>
        <fullName evidence="3">RRM domain-containing protein</fullName>
    </recommendedName>
</protein>
<dbReference type="InterPro" id="IPR012677">
    <property type="entry name" value="Nucleotide-bd_a/b_plait_sf"/>
</dbReference>
<gene>
    <name evidence="4" type="ORF">BCR35DRAFT_254331</name>
</gene>
<feature type="region of interest" description="Disordered" evidence="2">
    <location>
        <begin position="47"/>
        <end position="106"/>
    </location>
</feature>
<dbReference type="InParanoid" id="A0A1Y2G0P6"/>
<dbReference type="Gene3D" id="3.30.70.330">
    <property type="match status" value="2"/>
</dbReference>
<dbReference type="AlphaFoldDB" id="A0A1Y2G0P6"/>
<dbReference type="GO" id="GO:0003723">
    <property type="term" value="F:RNA binding"/>
    <property type="evidence" value="ECO:0007669"/>
    <property type="project" value="UniProtKB-KW"/>
</dbReference>
<feature type="domain" description="RRM" evidence="3">
    <location>
        <begin position="106"/>
        <end position="159"/>
    </location>
</feature>
<accession>A0A1Y2G0P6</accession>
<organism evidence="4 5">
    <name type="scientific">Leucosporidium creatinivorum</name>
    <dbReference type="NCBI Taxonomy" id="106004"/>
    <lineage>
        <taxon>Eukaryota</taxon>
        <taxon>Fungi</taxon>
        <taxon>Dikarya</taxon>
        <taxon>Basidiomycota</taxon>
        <taxon>Pucciniomycotina</taxon>
        <taxon>Microbotryomycetes</taxon>
        <taxon>Leucosporidiales</taxon>
        <taxon>Leucosporidium</taxon>
    </lineage>
</organism>
<keyword evidence="1" id="KW-0694">RNA-binding</keyword>
<dbReference type="Pfam" id="PF00076">
    <property type="entry name" value="RRM_1"/>
    <property type="match status" value="1"/>
</dbReference>
<sequence length="171" mass="18426">GTRKQIIGFARFNTRAQALDARDMLSGKKVDAEKGNVLKAEMAKKNLHTKRGLSNELGVGPPGVGGGPSFPLSALDQQTLAPQGGWSTRPPPPPPSSSASAASRPYSRERLRNAFSRCPGFRRLSFRSKSNGPIVFVEFEDVMYATRALTEMYGNTLGGIVKGGIRLSYSK</sequence>